<evidence type="ECO:0000256" key="5">
    <source>
        <dbReference type="ARBA" id="ARBA00022723"/>
    </source>
</evidence>
<evidence type="ECO:0000259" key="10">
    <source>
        <dbReference type="PROSITE" id="PS50089"/>
    </source>
</evidence>
<dbReference type="PANTHER" id="PTHR46076">
    <property type="entry name" value="E3 UBIQUITIN-PROTEIN LIGASE RING1 / RING 2 FAMILY MEMBER"/>
    <property type="match status" value="1"/>
</dbReference>
<dbReference type="UniPathway" id="UPA00143"/>
<dbReference type="GO" id="GO:0000151">
    <property type="term" value="C:ubiquitin ligase complex"/>
    <property type="evidence" value="ECO:0007669"/>
    <property type="project" value="InterPro"/>
</dbReference>
<feature type="compositionally biased region" description="Polar residues" evidence="9">
    <location>
        <begin position="141"/>
        <end position="154"/>
    </location>
</feature>
<evidence type="ECO:0000256" key="7">
    <source>
        <dbReference type="ARBA" id="ARBA00022833"/>
    </source>
</evidence>
<dbReference type="GO" id="GO:0061630">
    <property type="term" value="F:ubiquitin protein ligase activity"/>
    <property type="evidence" value="ECO:0007669"/>
    <property type="project" value="UniProtKB-EC"/>
</dbReference>
<evidence type="ECO:0000256" key="6">
    <source>
        <dbReference type="ARBA" id="ARBA00022771"/>
    </source>
</evidence>
<evidence type="ECO:0000256" key="8">
    <source>
        <dbReference type="PROSITE-ProRule" id="PRU00175"/>
    </source>
</evidence>
<dbReference type="AlphaFoldDB" id="A0A085MMK3"/>
<keyword evidence="12" id="KW-1185">Reference proteome</keyword>
<organism evidence="11 12">
    <name type="scientific">Trichuris suis</name>
    <name type="common">pig whipworm</name>
    <dbReference type="NCBI Taxonomy" id="68888"/>
    <lineage>
        <taxon>Eukaryota</taxon>
        <taxon>Metazoa</taxon>
        <taxon>Ecdysozoa</taxon>
        <taxon>Nematoda</taxon>
        <taxon>Enoplea</taxon>
        <taxon>Dorylaimia</taxon>
        <taxon>Trichinellida</taxon>
        <taxon>Trichuridae</taxon>
        <taxon>Trichuris</taxon>
    </lineage>
</organism>
<dbReference type="InterPro" id="IPR017907">
    <property type="entry name" value="Znf_RING_CS"/>
</dbReference>
<evidence type="ECO:0000313" key="11">
    <source>
        <dbReference type="EMBL" id="KFD58449.1"/>
    </source>
</evidence>
<evidence type="ECO:0000256" key="1">
    <source>
        <dbReference type="ARBA" id="ARBA00000900"/>
    </source>
</evidence>
<evidence type="ECO:0000256" key="3">
    <source>
        <dbReference type="ARBA" id="ARBA00012483"/>
    </source>
</evidence>
<dbReference type="GO" id="GO:0031519">
    <property type="term" value="C:PcG protein complex"/>
    <property type="evidence" value="ECO:0007669"/>
    <property type="project" value="TreeGrafter"/>
</dbReference>
<name>A0A085MMK3_9BILA</name>
<dbReference type="Gene3D" id="3.10.20.90">
    <property type="entry name" value="Phosphatidylinositol 3-kinase Catalytic Subunit, Chain A, domain 1"/>
    <property type="match status" value="1"/>
</dbReference>
<dbReference type="GO" id="GO:0008270">
    <property type="term" value="F:zinc ion binding"/>
    <property type="evidence" value="ECO:0007669"/>
    <property type="project" value="UniProtKB-KW"/>
</dbReference>
<dbReference type="GO" id="GO:0003682">
    <property type="term" value="F:chromatin binding"/>
    <property type="evidence" value="ECO:0007669"/>
    <property type="project" value="TreeGrafter"/>
</dbReference>
<dbReference type="InterPro" id="IPR043540">
    <property type="entry name" value="RING1/RING2"/>
</dbReference>
<dbReference type="Pfam" id="PF13923">
    <property type="entry name" value="zf-C3HC4_2"/>
    <property type="match status" value="1"/>
</dbReference>
<dbReference type="PROSITE" id="PS00518">
    <property type="entry name" value="ZF_RING_1"/>
    <property type="match status" value="1"/>
</dbReference>
<evidence type="ECO:0000256" key="9">
    <source>
        <dbReference type="SAM" id="MobiDB-lite"/>
    </source>
</evidence>
<feature type="domain" description="RING-type" evidence="10">
    <location>
        <begin position="61"/>
        <end position="101"/>
    </location>
</feature>
<proteinExistence type="predicted"/>
<dbReference type="SMART" id="SM00184">
    <property type="entry name" value="RING"/>
    <property type="match status" value="1"/>
</dbReference>
<evidence type="ECO:0000256" key="4">
    <source>
        <dbReference type="ARBA" id="ARBA00022679"/>
    </source>
</evidence>
<dbReference type="Proteomes" id="UP000030764">
    <property type="component" value="Unassembled WGS sequence"/>
</dbReference>
<dbReference type="PANTHER" id="PTHR46076:SF3">
    <property type="entry name" value="E3 UBIQUITIN-PROTEIN LIGASE RING1"/>
    <property type="match status" value="1"/>
</dbReference>
<keyword evidence="6 8" id="KW-0863">Zinc-finger</keyword>
<evidence type="ECO:0000313" key="12">
    <source>
        <dbReference type="Proteomes" id="UP000030764"/>
    </source>
</evidence>
<comment type="pathway">
    <text evidence="2">Protein modification; protein ubiquitination.</text>
</comment>
<dbReference type="InterPro" id="IPR001841">
    <property type="entry name" value="Znf_RING"/>
</dbReference>
<feature type="region of interest" description="Disordered" evidence="9">
    <location>
        <begin position="133"/>
        <end position="154"/>
    </location>
</feature>
<protein>
    <recommendedName>
        <fullName evidence="3">RING-type E3 ubiquitin transferase</fullName>
        <ecNumber evidence="3">2.3.2.27</ecNumber>
    </recommendedName>
</protein>
<gene>
    <name evidence="11" type="ORF">M513_00675</name>
</gene>
<dbReference type="PROSITE" id="PS50089">
    <property type="entry name" value="ZF_RING_2"/>
    <property type="match status" value="1"/>
</dbReference>
<comment type="catalytic activity">
    <reaction evidence="1">
        <text>S-ubiquitinyl-[E2 ubiquitin-conjugating enzyme]-L-cysteine + [acceptor protein]-L-lysine = [E2 ubiquitin-conjugating enzyme]-L-cysteine + N(6)-ubiquitinyl-[acceptor protein]-L-lysine.</text>
        <dbReference type="EC" id="2.3.2.27"/>
    </reaction>
</comment>
<sequence>MRSDNGTRFELTASTANAIEPNLVMLRMHIYDLVRQPRMPSLETDEVAVIVPLTLKTELTCPICLDTLKETVRSKVCLHRFCRECIGRALRTGNSECPCCRSKLPCKRYLTPDPTYDAVIRVILASQQAAAEMDASEAETSRPTNSRTLAATTLPPTERPEDQVLIHLLPHPQMPLSKFPANVSQILASRHLVRTSAEDCTVAHIAKYLRMRATVELLTKADEATSRNAEQFVQQNIQDIIIFARAEQELISLSMFDFMNLLSVFSKFRRCGLIFPLQFYYYYQGVAISGCNRPPSPLKITGLSRT</sequence>
<dbReference type="CDD" id="cd16531">
    <property type="entry name" value="RING-HC_RING1-like"/>
    <property type="match status" value="1"/>
</dbReference>
<evidence type="ECO:0000256" key="2">
    <source>
        <dbReference type="ARBA" id="ARBA00004906"/>
    </source>
</evidence>
<keyword evidence="4" id="KW-0808">Transferase</keyword>
<dbReference type="EMBL" id="KL363184">
    <property type="protein sequence ID" value="KFD58449.1"/>
    <property type="molecule type" value="Genomic_DNA"/>
</dbReference>
<dbReference type="SUPFAM" id="SSF57850">
    <property type="entry name" value="RING/U-box"/>
    <property type="match status" value="1"/>
</dbReference>
<accession>A0A085MMK3</accession>
<dbReference type="InterPro" id="IPR013083">
    <property type="entry name" value="Znf_RING/FYVE/PHD"/>
</dbReference>
<dbReference type="EC" id="2.3.2.27" evidence="3"/>
<dbReference type="Gene3D" id="3.30.40.10">
    <property type="entry name" value="Zinc/RING finger domain, C3HC4 (zinc finger)"/>
    <property type="match status" value="1"/>
</dbReference>
<keyword evidence="7" id="KW-0862">Zinc</keyword>
<keyword evidence="5" id="KW-0479">Metal-binding</keyword>
<reference evidence="11 12" key="1">
    <citation type="journal article" date="2014" name="Nat. Genet.">
        <title>Genome and transcriptome of the porcine whipworm Trichuris suis.</title>
        <authorList>
            <person name="Jex A.R."/>
            <person name="Nejsum P."/>
            <person name="Schwarz E.M."/>
            <person name="Hu L."/>
            <person name="Young N.D."/>
            <person name="Hall R.S."/>
            <person name="Korhonen P.K."/>
            <person name="Liao S."/>
            <person name="Thamsborg S."/>
            <person name="Xia J."/>
            <person name="Xu P."/>
            <person name="Wang S."/>
            <person name="Scheerlinck J.P."/>
            <person name="Hofmann A."/>
            <person name="Sternberg P.W."/>
            <person name="Wang J."/>
            <person name="Gasser R.B."/>
        </authorList>
    </citation>
    <scope>NUCLEOTIDE SEQUENCE [LARGE SCALE GENOMIC DNA]</scope>
    <source>
        <strain evidence="11">DCEP-RM93M</strain>
    </source>
</reference>
<dbReference type="GO" id="GO:0016567">
    <property type="term" value="P:protein ubiquitination"/>
    <property type="evidence" value="ECO:0007669"/>
    <property type="project" value="UniProtKB-UniPathway"/>
</dbReference>